<dbReference type="RefSeq" id="WP_369722105.1">
    <property type="nucleotide sequence ID" value="NZ_CP165734.1"/>
</dbReference>
<protein>
    <recommendedName>
        <fullName evidence="2">Transposase</fullName>
    </recommendedName>
</protein>
<organism evidence="1">
    <name type="scientific">Bradyrhizobium sp. LLZ17</name>
    <dbReference type="NCBI Taxonomy" id="3239388"/>
    <lineage>
        <taxon>Bacteria</taxon>
        <taxon>Pseudomonadati</taxon>
        <taxon>Pseudomonadota</taxon>
        <taxon>Alphaproteobacteria</taxon>
        <taxon>Hyphomicrobiales</taxon>
        <taxon>Nitrobacteraceae</taxon>
        <taxon>Bradyrhizobium</taxon>
    </lineage>
</organism>
<evidence type="ECO:0008006" key="2">
    <source>
        <dbReference type="Google" id="ProtNLM"/>
    </source>
</evidence>
<name>A0AB39XLE4_9BRAD</name>
<dbReference type="AlphaFoldDB" id="A0AB39XLE4"/>
<dbReference type="EMBL" id="CP165734">
    <property type="protein sequence ID" value="XDV57681.1"/>
    <property type="molecule type" value="Genomic_DNA"/>
</dbReference>
<sequence length="51" mass="5971">MFDADPHEYSSGPATRAYAARRLWRAMNGLHFQFVIARLRTNALIDRYKQS</sequence>
<reference evidence="1" key="1">
    <citation type="submission" date="2024-08" db="EMBL/GenBank/DDBJ databases">
        <authorList>
            <person name="Chaddad Z."/>
            <person name="Lamrabet M."/>
            <person name="Bouhnik O."/>
            <person name="Alami S."/>
            <person name="Wipf D."/>
            <person name="Courty P.E."/>
            <person name="Missbah El Idrissi M."/>
        </authorList>
    </citation>
    <scope>NUCLEOTIDE SEQUENCE</scope>
    <source>
        <strain evidence="1">LLZ17</strain>
    </source>
</reference>
<proteinExistence type="predicted"/>
<gene>
    <name evidence="1" type="ORF">AB8Z38_35115</name>
</gene>
<evidence type="ECO:0000313" key="1">
    <source>
        <dbReference type="EMBL" id="XDV57681.1"/>
    </source>
</evidence>
<accession>A0AB39XLE4</accession>